<dbReference type="Proteomes" id="UP001385951">
    <property type="component" value="Unassembled WGS sequence"/>
</dbReference>
<evidence type="ECO:0008006" key="3">
    <source>
        <dbReference type="Google" id="ProtNLM"/>
    </source>
</evidence>
<dbReference type="AlphaFoldDB" id="A0AAW0FJI5"/>
<protein>
    <recommendedName>
        <fullName evidence="3">HNH nuclease domain-containing protein</fullName>
    </recommendedName>
</protein>
<accession>A0AAW0FJI5</accession>
<evidence type="ECO:0000313" key="1">
    <source>
        <dbReference type="EMBL" id="KAK7676795.1"/>
    </source>
</evidence>
<reference evidence="1 2" key="1">
    <citation type="submission" date="2022-09" db="EMBL/GenBank/DDBJ databases">
        <authorList>
            <person name="Palmer J.M."/>
        </authorList>
    </citation>
    <scope>NUCLEOTIDE SEQUENCE [LARGE SCALE GENOMIC DNA]</scope>
    <source>
        <strain evidence="1 2">DSM 7382</strain>
    </source>
</reference>
<sequence length="413" mass="46675">MSHNRNDSHSSNISDASSFSRFSIETSASFQSTSAGRSVAAYISGEYQNRLELLIKSDETTDHLIRRAEGSIESFSAAEESLYTYEQAQVRLDRIMSAMMYHAADAGGNDSQRYVASAIVIAGSISMERMKDLAVAWLTHLLYIFKVNGSYCRRINVTPSQDDTPLADDLDVTSLEGAPKHRRSTFVDAVRERDGYECVITGYREHHHPERGEVFSVPATHILDRAIATFDSDKDSDSYASAMVTYNILTHFSRLSSEEIESLQTLVDDVSNGVLLEYNARAGFVGYYWCFQKTDRANEYNIRVYNRDRACLRARRWERPHDPPVVFRDRSGEFLRTQKRSRTLSVPDPRFIAIHAAIAGILHMSGAGEFFDELLMKFFDDDGLAPLVRWQDFELYVSVRSALAPMALTPMST</sequence>
<keyword evidence="2" id="KW-1185">Reference proteome</keyword>
<evidence type="ECO:0000313" key="2">
    <source>
        <dbReference type="Proteomes" id="UP001385951"/>
    </source>
</evidence>
<name>A0AAW0FJI5_9APHY</name>
<comment type="caution">
    <text evidence="1">The sequence shown here is derived from an EMBL/GenBank/DDBJ whole genome shotgun (WGS) entry which is preliminary data.</text>
</comment>
<dbReference type="EMBL" id="JASBNA010000104">
    <property type="protein sequence ID" value="KAK7676795.1"/>
    <property type="molecule type" value="Genomic_DNA"/>
</dbReference>
<gene>
    <name evidence="1" type="ORF">QCA50_020263</name>
</gene>
<organism evidence="1 2">
    <name type="scientific">Cerrena zonata</name>
    <dbReference type="NCBI Taxonomy" id="2478898"/>
    <lineage>
        <taxon>Eukaryota</taxon>
        <taxon>Fungi</taxon>
        <taxon>Dikarya</taxon>
        <taxon>Basidiomycota</taxon>
        <taxon>Agaricomycotina</taxon>
        <taxon>Agaricomycetes</taxon>
        <taxon>Polyporales</taxon>
        <taxon>Cerrenaceae</taxon>
        <taxon>Cerrena</taxon>
    </lineage>
</organism>
<proteinExistence type="predicted"/>